<dbReference type="CDD" id="cd10027">
    <property type="entry name" value="UDG-F1-like"/>
    <property type="match status" value="1"/>
</dbReference>
<protein>
    <recommendedName>
        <fullName evidence="4 8">Uracil-DNA glycosylase</fullName>
        <shortName evidence="8">UDG</shortName>
        <ecNumber evidence="4 8">3.2.2.27</ecNumber>
    </recommendedName>
</protein>
<evidence type="ECO:0000256" key="8">
    <source>
        <dbReference type="HAMAP-Rule" id="MF_00148"/>
    </source>
</evidence>
<dbReference type="PANTHER" id="PTHR11264:SF0">
    <property type="entry name" value="URACIL-DNA GLYCOSYLASE"/>
    <property type="match status" value="1"/>
</dbReference>
<dbReference type="SMART" id="SM00987">
    <property type="entry name" value="UreE_C"/>
    <property type="match status" value="1"/>
</dbReference>
<dbReference type="GO" id="GO:0004844">
    <property type="term" value="F:uracil DNA N-glycosylase activity"/>
    <property type="evidence" value="ECO:0007669"/>
    <property type="project" value="UniProtKB-UniRule"/>
</dbReference>
<dbReference type="PANTHER" id="PTHR11264">
    <property type="entry name" value="URACIL-DNA GLYCOSYLASE"/>
    <property type="match status" value="1"/>
</dbReference>
<dbReference type="EMBL" id="LMTZ01000103">
    <property type="protein sequence ID" value="KST65826.1"/>
    <property type="molecule type" value="Genomic_DNA"/>
</dbReference>
<evidence type="ECO:0000256" key="4">
    <source>
        <dbReference type="ARBA" id="ARBA00012030"/>
    </source>
</evidence>
<sequence length="234" mass="26368">MTLPALPKSWEHILVEELKKPYFQQLQNFLAEERETQTIFPAEEDIFSAFELTPYENVNVLLLGQDPYHNHNQAHGLCFSVKPGIKPPPSLVNIFKELHSDLAVPTPEHGFLVTWAKQGILMLNAVLTVRAHSPNSHKNKGWEKFTDAAIAKVNEKPDPVVFVLWGGYAKKKLKLIDTNRHIVIQSAHPSPLSARNGFFGSKPFSAINQALLQLGKPEINWKVSNINTKNQLNI</sequence>
<dbReference type="EC" id="3.2.2.27" evidence="4 8"/>
<gene>
    <name evidence="8" type="primary">ung</name>
    <name evidence="10" type="ORF">BC008_22870</name>
</gene>
<proteinExistence type="inferred from homology"/>
<organism evidence="10 11">
    <name type="scientific">Mastigocoleus testarum BC008</name>
    <dbReference type="NCBI Taxonomy" id="371196"/>
    <lineage>
        <taxon>Bacteria</taxon>
        <taxon>Bacillati</taxon>
        <taxon>Cyanobacteriota</taxon>
        <taxon>Cyanophyceae</taxon>
        <taxon>Nostocales</taxon>
        <taxon>Hapalosiphonaceae</taxon>
        <taxon>Mastigocoleus</taxon>
    </lineage>
</organism>
<keyword evidence="7 8" id="KW-0234">DNA repair</keyword>
<feature type="active site" description="Proton acceptor" evidence="8">
    <location>
        <position position="66"/>
    </location>
</feature>
<dbReference type="NCBIfam" id="NF003588">
    <property type="entry name" value="PRK05254.1-1"/>
    <property type="match status" value="1"/>
</dbReference>
<feature type="domain" description="Uracil-DNA glycosylase-like" evidence="9">
    <location>
        <begin position="51"/>
        <end position="211"/>
    </location>
</feature>
<keyword evidence="5 8" id="KW-0227">DNA damage</keyword>
<dbReference type="Proteomes" id="UP000053372">
    <property type="component" value="Unassembled WGS sequence"/>
</dbReference>
<dbReference type="NCBIfam" id="NF003592">
    <property type="entry name" value="PRK05254.1-5"/>
    <property type="match status" value="1"/>
</dbReference>
<evidence type="ECO:0000256" key="2">
    <source>
        <dbReference type="ARBA" id="ARBA00002631"/>
    </source>
</evidence>
<name>A0A0V7ZN66_9CYAN</name>
<dbReference type="InterPro" id="IPR005122">
    <property type="entry name" value="Uracil-DNA_glycosylase-like"/>
</dbReference>
<comment type="function">
    <text evidence="2 8">Excises uracil residues from the DNA which can arise as a result of misincorporation of dUMP residues by DNA polymerase or due to deamination of cytosine.</text>
</comment>
<evidence type="ECO:0000256" key="3">
    <source>
        <dbReference type="ARBA" id="ARBA00008184"/>
    </source>
</evidence>
<dbReference type="HAMAP" id="MF_00148">
    <property type="entry name" value="UDG"/>
    <property type="match status" value="1"/>
</dbReference>
<dbReference type="OrthoDB" id="9804372at2"/>
<keyword evidence="6 8" id="KW-0378">Hydrolase</keyword>
<dbReference type="AlphaFoldDB" id="A0A0V7ZN66"/>
<dbReference type="RefSeq" id="WP_027842841.1">
    <property type="nucleotide sequence ID" value="NZ_LMTZ01000103.1"/>
</dbReference>
<dbReference type="Pfam" id="PF03167">
    <property type="entry name" value="UDG"/>
    <property type="match status" value="1"/>
</dbReference>
<evidence type="ECO:0000313" key="10">
    <source>
        <dbReference type="EMBL" id="KST65826.1"/>
    </source>
</evidence>
<keyword evidence="11" id="KW-1185">Reference proteome</keyword>
<dbReference type="NCBIfam" id="TIGR00628">
    <property type="entry name" value="ung"/>
    <property type="match status" value="1"/>
</dbReference>
<dbReference type="NCBIfam" id="NF003591">
    <property type="entry name" value="PRK05254.1-4"/>
    <property type="match status" value="1"/>
</dbReference>
<dbReference type="GO" id="GO:0005737">
    <property type="term" value="C:cytoplasm"/>
    <property type="evidence" value="ECO:0007669"/>
    <property type="project" value="UniProtKB-SubCell"/>
</dbReference>
<evidence type="ECO:0000256" key="7">
    <source>
        <dbReference type="ARBA" id="ARBA00023204"/>
    </source>
</evidence>
<evidence type="ECO:0000256" key="6">
    <source>
        <dbReference type="ARBA" id="ARBA00022801"/>
    </source>
</evidence>
<dbReference type="InterPro" id="IPR036895">
    <property type="entry name" value="Uracil-DNA_glycosylase-like_sf"/>
</dbReference>
<dbReference type="NCBIfam" id="NF003589">
    <property type="entry name" value="PRK05254.1-2"/>
    <property type="match status" value="1"/>
</dbReference>
<comment type="similarity">
    <text evidence="3 8">Belongs to the uracil-DNA glycosylase (UDG) superfamily. UNG family.</text>
</comment>
<evidence type="ECO:0000256" key="1">
    <source>
        <dbReference type="ARBA" id="ARBA00001400"/>
    </source>
</evidence>
<evidence type="ECO:0000259" key="9">
    <source>
        <dbReference type="SMART" id="SM00986"/>
    </source>
</evidence>
<dbReference type="SMART" id="SM00986">
    <property type="entry name" value="UDG"/>
    <property type="match status" value="1"/>
</dbReference>
<dbReference type="InterPro" id="IPR002043">
    <property type="entry name" value="UDG_fam1"/>
</dbReference>
<evidence type="ECO:0000256" key="5">
    <source>
        <dbReference type="ARBA" id="ARBA00022763"/>
    </source>
</evidence>
<comment type="subcellular location">
    <subcellularLocation>
        <location evidence="8">Cytoplasm</location>
    </subcellularLocation>
</comment>
<dbReference type="FunFam" id="3.40.470.10:FF:000001">
    <property type="entry name" value="Uracil-DNA glycosylase"/>
    <property type="match status" value="1"/>
</dbReference>
<keyword evidence="8" id="KW-0963">Cytoplasm</keyword>
<accession>A0A0V7ZN66</accession>
<dbReference type="SUPFAM" id="SSF52141">
    <property type="entry name" value="Uracil-DNA glycosylase-like"/>
    <property type="match status" value="1"/>
</dbReference>
<comment type="catalytic activity">
    <reaction evidence="1 8">
        <text>Hydrolyzes single-stranded DNA or mismatched double-stranded DNA and polynucleotides, releasing free uracil.</text>
        <dbReference type="EC" id="3.2.2.27"/>
    </reaction>
</comment>
<evidence type="ECO:0000313" key="11">
    <source>
        <dbReference type="Proteomes" id="UP000053372"/>
    </source>
</evidence>
<reference evidence="10 11" key="1">
    <citation type="journal article" date="2015" name="Genome Announc.">
        <title>Draft Genome of the Euendolithic (true boring) Cyanobacterium Mastigocoleus testarum strain BC008.</title>
        <authorList>
            <person name="Guida B.S."/>
            <person name="Garcia-Pichel F."/>
        </authorList>
    </citation>
    <scope>NUCLEOTIDE SEQUENCE [LARGE SCALE GENOMIC DNA]</scope>
    <source>
        <strain evidence="10 11">BC008</strain>
    </source>
</reference>
<dbReference type="GO" id="GO:0097510">
    <property type="term" value="P:base-excision repair, AP site formation via deaminated base removal"/>
    <property type="evidence" value="ECO:0007669"/>
    <property type="project" value="TreeGrafter"/>
</dbReference>
<dbReference type="Gene3D" id="3.40.470.10">
    <property type="entry name" value="Uracil-DNA glycosylase-like domain"/>
    <property type="match status" value="1"/>
</dbReference>
<comment type="caution">
    <text evidence="10">The sequence shown here is derived from an EMBL/GenBank/DDBJ whole genome shotgun (WGS) entry which is preliminary data.</text>
</comment>